<gene>
    <name evidence="8" type="ORF">CDCA_CDCA08G2452</name>
</gene>
<dbReference type="InterPro" id="IPR050604">
    <property type="entry name" value="PDZ-LIM_domain"/>
</dbReference>
<dbReference type="SMART" id="SM00132">
    <property type="entry name" value="LIM"/>
    <property type="match status" value="2"/>
</dbReference>
<dbReference type="CDD" id="cd08368">
    <property type="entry name" value="LIM"/>
    <property type="match status" value="2"/>
</dbReference>
<protein>
    <recommendedName>
        <fullName evidence="7">LIM zinc-binding domain-containing protein</fullName>
    </recommendedName>
</protein>
<accession>A0AAV9IVS0</accession>
<dbReference type="GO" id="GO:0030036">
    <property type="term" value="P:actin cytoskeleton organization"/>
    <property type="evidence" value="ECO:0007669"/>
    <property type="project" value="TreeGrafter"/>
</dbReference>
<feature type="region of interest" description="Disordered" evidence="5">
    <location>
        <begin position="448"/>
        <end position="522"/>
    </location>
</feature>
<comment type="caution">
    <text evidence="8">The sequence shown here is derived from an EMBL/GenBank/DDBJ whole genome shotgun (WGS) entry which is preliminary data.</text>
</comment>
<dbReference type="PANTHER" id="PTHR24214">
    <property type="entry name" value="PDZ AND LIM DOMAIN PROTEIN ZASP"/>
    <property type="match status" value="1"/>
</dbReference>
<dbReference type="GO" id="GO:0031941">
    <property type="term" value="C:filamentous actin"/>
    <property type="evidence" value="ECO:0007669"/>
    <property type="project" value="TreeGrafter"/>
</dbReference>
<dbReference type="Pfam" id="PF00412">
    <property type="entry name" value="LIM"/>
    <property type="match status" value="2"/>
</dbReference>
<sequence>MSSHAPPGGLRRLALSALLLAQWDGLRVRFRSRRRRDCILYVHVETGDAWLSGEHRNWEQVPAGYAATDQPVTAAQVRDAFQLRARPWPSERDGCDREPERFCVLLRTGDAVTTLGVDTDLAALAPFRVKARKTSMAEWGREAAITLQLVHGTENCDVSVLIGCANSSVGIGRAVLPETGSDGGPIAAVERLEKRAAAGAYHGAEDAMATGMELFELEVDVDSLLSLQRRRRRHAERMNSVPQPDTDAPQTPRWLSIERDEELLQWAVGGLCSPTPIPMRLVSGALDGKEMSGDWTMCSVANGMQLWCDGRPVRLHYHPGEAGRRAGKYAVDWGEPDTQATTFAAHYDRRSQQWHLATTEHAPATLYLGVERGNRQLTLKSKARSWERFRFRLDEAAVAAAVKQAWEAPPRAERDATDAAYFAAAMPMVDHRDPAEAVGIPRGGAQRLSKAAMARRRQAVADKVAKALTEREAQERSTRRPSTSASSRTSTTARSPPTTRAPASESDADEEPDAASTSGHAAAAASNAAASMMAGGGAGSTCHACRAPIQGAYVRALNRAYHPGCFACSFCNKPLSASTRFRQNHGRPFCDACYASQIAPRCARCHQPVTDLVVTAMDRHWHRECLTCFRCKQPLCDSTTGDPSSQFYLYDRHPDRPFCERCVIGMRRDEQTRTRQQAPPLVSSGRATHYLRPP</sequence>
<dbReference type="Gene3D" id="2.10.110.10">
    <property type="entry name" value="Cysteine Rich Protein"/>
    <property type="match status" value="2"/>
</dbReference>
<organism evidence="8 9">
    <name type="scientific">Cyanidium caldarium</name>
    <name type="common">Red alga</name>
    <dbReference type="NCBI Taxonomy" id="2771"/>
    <lineage>
        <taxon>Eukaryota</taxon>
        <taxon>Rhodophyta</taxon>
        <taxon>Bangiophyceae</taxon>
        <taxon>Cyanidiales</taxon>
        <taxon>Cyanidiaceae</taxon>
        <taxon>Cyanidium</taxon>
    </lineage>
</organism>
<feature type="compositionally biased region" description="Basic and acidic residues" evidence="5">
    <location>
        <begin position="459"/>
        <end position="478"/>
    </location>
</feature>
<feature type="domain" description="LIM zinc-binding" evidence="7">
    <location>
        <begin position="601"/>
        <end position="669"/>
    </location>
</feature>
<dbReference type="GO" id="GO:0003779">
    <property type="term" value="F:actin binding"/>
    <property type="evidence" value="ECO:0007669"/>
    <property type="project" value="TreeGrafter"/>
</dbReference>
<feature type="region of interest" description="Disordered" evidence="5">
    <location>
        <begin position="670"/>
        <end position="694"/>
    </location>
</feature>
<evidence type="ECO:0000313" key="8">
    <source>
        <dbReference type="EMBL" id="KAK4536427.1"/>
    </source>
</evidence>
<dbReference type="EMBL" id="JANCYW010000008">
    <property type="protein sequence ID" value="KAK4536427.1"/>
    <property type="molecule type" value="Genomic_DNA"/>
</dbReference>
<keyword evidence="6" id="KW-0732">Signal</keyword>
<proteinExistence type="predicted"/>
<dbReference type="AlphaFoldDB" id="A0AAV9IVS0"/>
<reference evidence="8 9" key="1">
    <citation type="submission" date="2022-07" db="EMBL/GenBank/DDBJ databases">
        <title>Genome-wide signatures of adaptation to extreme environments.</title>
        <authorList>
            <person name="Cho C.H."/>
            <person name="Yoon H.S."/>
        </authorList>
    </citation>
    <scope>NUCLEOTIDE SEQUENCE [LARGE SCALE GENOMIC DNA]</scope>
    <source>
        <strain evidence="8 9">DBV 063 E5</strain>
    </source>
</reference>
<dbReference type="PROSITE" id="PS00478">
    <property type="entry name" value="LIM_DOMAIN_1"/>
    <property type="match status" value="1"/>
</dbReference>
<feature type="domain" description="LIM zinc-binding" evidence="7">
    <location>
        <begin position="540"/>
        <end position="600"/>
    </location>
</feature>
<dbReference type="GO" id="GO:0051371">
    <property type="term" value="F:muscle alpha-actinin binding"/>
    <property type="evidence" value="ECO:0007669"/>
    <property type="project" value="TreeGrafter"/>
</dbReference>
<dbReference type="GO" id="GO:0001725">
    <property type="term" value="C:stress fiber"/>
    <property type="evidence" value="ECO:0007669"/>
    <property type="project" value="TreeGrafter"/>
</dbReference>
<dbReference type="InterPro" id="IPR001781">
    <property type="entry name" value="Znf_LIM"/>
</dbReference>
<feature type="chain" id="PRO_5043361978" description="LIM zinc-binding domain-containing protein" evidence="6">
    <location>
        <begin position="26"/>
        <end position="694"/>
    </location>
</feature>
<evidence type="ECO:0000256" key="2">
    <source>
        <dbReference type="ARBA" id="ARBA00022833"/>
    </source>
</evidence>
<evidence type="ECO:0000256" key="6">
    <source>
        <dbReference type="SAM" id="SignalP"/>
    </source>
</evidence>
<evidence type="ECO:0000259" key="7">
    <source>
        <dbReference type="PROSITE" id="PS50023"/>
    </source>
</evidence>
<evidence type="ECO:0000256" key="5">
    <source>
        <dbReference type="SAM" id="MobiDB-lite"/>
    </source>
</evidence>
<dbReference type="GO" id="GO:0005912">
    <property type="term" value="C:adherens junction"/>
    <property type="evidence" value="ECO:0007669"/>
    <property type="project" value="TreeGrafter"/>
</dbReference>
<name>A0AAV9IVS0_CYACA</name>
<dbReference type="PANTHER" id="PTHR24214:SF38">
    <property type="entry name" value="PDZ AND LIM DOMAIN PROTEIN ZASP-RELATED"/>
    <property type="match status" value="1"/>
</dbReference>
<evidence type="ECO:0000256" key="3">
    <source>
        <dbReference type="ARBA" id="ARBA00023038"/>
    </source>
</evidence>
<dbReference type="PROSITE" id="PS50023">
    <property type="entry name" value="LIM_DOMAIN_2"/>
    <property type="match status" value="2"/>
</dbReference>
<evidence type="ECO:0000256" key="4">
    <source>
        <dbReference type="PROSITE-ProRule" id="PRU00125"/>
    </source>
</evidence>
<evidence type="ECO:0000256" key="1">
    <source>
        <dbReference type="ARBA" id="ARBA00022723"/>
    </source>
</evidence>
<keyword evidence="2 4" id="KW-0862">Zinc</keyword>
<dbReference type="Proteomes" id="UP001301350">
    <property type="component" value="Unassembled WGS sequence"/>
</dbReference>
<dbReference type="GO" id="GO:0046872">
    <property type="term" value="F:metal ion binding"/>
    <property type="evidence" value="ECO:0007669"/>
    <property type="project" value="UniProtKB-KW"/>
</dbReference>
<keyword evidence="1 4" id="KW-0479">Metal-binding</keyword>
<feature type="signal peptide" evidence="6">
    <location>
        <begin position="1"/>
        <end position="25"/>
    </location>
</feature>
<feature type="compositionally biased region" description="Low complexity" evidence="5">
    <location>
        <begin position="480"/>
        <end position="504"/>
    </location>
</feature>
<keyword evidence="9" id="KW-1185">Reference proteome</keyword>
<keyword evidence="3 4" id="KW-0440">LIM domain</keyword>
<dbReference type="SUPFAM" id="SSF57716">
    <property type="entry name" value="Glucocorticoid receptor-like (DNA-binding domain)"/>
    <property type="match status" value="2"/>
</dbReference>
<evidence type="ECO:0000313" key="9">
    <source>
        <dbReference type="Proteomes" id="UP001301350"/>
    </source>
</evidence>